<feature type="domain" description="Glycosyltransferase subfamily 4-like N-terminal" evidence="3">
    <location>
        <begin position="27"/>
        <end position="199"/>
    </location>
</feature>
<reference evidence="4 5" key="1">
    <citation type="submission" date="2020-03" db="EMBL/GenBank/DDBJ databases">
        <title>Soil Listeria distribution.</title>
        <authorList>
            <person name="Liao J."/>
            <person name="Wiedmann M."/>
        </authorList>
    </citation>
    <scope>NUCLEOTIDE SEQUENCE [LARGE SCALE GENOMIC DNA]</scope>
    <source>
        <strain evidence="4 5">FSL L7-0039</strain>
    </source>
</reference>
<dbReference type="InterPro" id="IPR028098">
    <property type="entry name" value="Glyco_trans_4-like_N"/>
</dbReference>
<dbReference type="SUPFAM" id="SSF53756">
    <property type="entry name" value="UDP-Glycosyltransferase/glycogen phosphorylase"/>
    <property type="match status" value="1"/>
</dbReference>
<dbReference type="Pfam" id="PF13579">
    <property type="entry name" value="Glyco_trans_4_4"/>
    <property type="match status" value="1"/>
</dbReference>
<dbReference type="PANTHER" id="PTHR45947">
    <property type="entry name" value="SULFOQUINOVOSYL TRANSFERASE SQD2"/>
    <property type="match status" value="1"/>
</dbReference>
<evidence type="ECO:0000313" key="5">
    <source>
        <dbReference type="Proteomes" id="UP000565628"/>
    </source>
</evidence>
<name>A0A7X0ZVL5_9LIST</name>
<evidence type="ECO:0000259" key="2">
    <source>
        <dbReference type="Pfam" id="PF00534"/>
    </source>
</evidence>
<dbReference type="InterPro" id="IPR001296">
    <property type="entry name" value="Glyco_trans_1"/>
</dbReference>
<proteinExistence type="predicted"/>
<comment type="caution">
    <text evidence="4">The sequence shown here is derived from an EMBL/GenBank/DDBJ whole genome shotgun (WGS) entry which is preliminary data.</text>
</comment>
<dbReference type="GO" id="GO:0016758">
    <property type="term" value="F:hexosyltransferase activity"/>
    <property type="evidence" value="ECO:0007669"/>
    <property type="project" value="TreeGrafter"/>
</dbReference>
<evidence type="ECO:0000313" key="4">
    <source>
        <dbReference type="EMBL" id="MBC2310745.1"/>
    </source>
</evidence>
<sequence length="413" mass="48208">MKKNVLMITQNFSPEIGSAANRMKGISENLSDNFNVTIWTTNPQYPQKEIYKESDFQQEELRNAKVKRVQTKNKRFEKIFFFRFLLYLEVLWKLLRFVWKDDGHYDMIFVSTPPLSIPLIGLVAKRKYKAELIVDVRDLWPETLKAIKGLFTRIVRYLAYPVERLIYLRADKIIVNSEGFIDYIKKIVGEDKEVYFVPNSLTKNELAQKRQEPTDDAITIIYAGNLGVAQDLTTFLSLAKTFKENTKIHFLIIGYGIHYEEVRQEIMQRELFNVELKPPEPRDKVFQRLLKADIAYMGLDRHPVFQTVIPGKVIDYMGAGLPIIGVTSGYSRHIIEEAEAGIVLENEADFDMLESVVNRWINSPKLRHQYGQNGKNFAIEHFNWENNRKQLERIVVQTDEKTSDDVCLERISK</sequence>
<protein>
    <submittedName>
        <fullName evidence="4">Glycosyltransferase family 4 protein</fullName>
    </submittedName>
</protein>
<dbReference type="Gene3D" id="3.40.50.2000">
    <property type="entry name" value="Glycogen Phosphorylase B"/>
    <property type="match status" value="2"/>
</dbReference>
<evidence type="ECO:0000259" key="3">
    <source>
        <dbReference type="Pfam" id="PF13579"/>
    </source>
</evidence>
<dbReference type="EMBL" id="JAASWV010000009">
    <property type="protein sequence ID" value="MBC2310745.1"/>
    <property type="molecule type" value="Genomic_DNA"/>
</dbReference>
<dbReference type="AlphaFoldDB" id="A0A7X0ZVL5"/>
<feature type="transmembrane region" description="Helical" evidence="1">
    <location>
        <begin position="80"/>
        <end position="99"/>
    </location>
</feature>
<gene>
    <name evidence="4" type="ORF">HCJ81_07575</name>
</gene>
<accession>A0A7X0ZVL5</accession>
<keyword evidence="1" id="KW-0812">Transmembrane</keyword>
<dbReference type="RefSeq" id="WP_185641872.1">
    <property type="nucleotide sequence ID" value="NZ_JAARZW010000004.1"/>
</dbReference>
<feature type="domain" description="Glycosyl transferase family 1" evidence="2">
    <location>
        <begin position="209"/>
        <end position="376"/>
    </location>
</feature>
<dbReference type="CDD" id="cd03794">
    <property type="entry name" value="GT4_WbuB-like"/>
    <property type="match status" value="1"/>
</dbReference>
<keyword evidence="1" id="KW-1133">Transmembrane helix</keyword>
<organism evidence="4 5">
    <name type="scientific">Listeria booriae</name>
    <dbReference type="NCBI Taxonomy" id="1552123"/>
    <lineage>
        <taxon>Bacteria</taxon>
        <taxon>Bacillati</taxon>
        <taxon>Bacillota</taxon>
        <taxon>Bacilli</taxon>
        <taxon>Bacillales</taxon>
        <taxon>Listeriaceae</taxon>
        <taxon>Listeria</taxon>
    </lineage>
</organism>
<dbReference type="Pfam" id="PF00534">
    <property type="entry name" value="Glycos_transf_1"/>
    <property type="match status" value="1"/>
</dbReference>
<evidence type="ECO:0000256" key="1">
    <source>
        <dbReference type="SAM" id="Phobius"/>
    </source>
</evidence>
<dbReference type="InterPro" id="IPR050194">
    <property type="entry name" value="Glycosyltransferase_grp1"/>
</dbReference>
<dbReference type="Proteomes" id="UP000565628">
    <property type="component" value="Unassembled WGS sequence"/>
</dbReference>
<keyword evidence="4" id="KW-0808">Transferase</keyword>
<dbReference type="PANTHER" id="PTHR45947:SF3">
    <property type="entry name" value="SULFOQUINOVOSYL TRANSFERASE SQD2"/>
    <property type="match status" value="1"/>
</dbReference>
<keyword evidence="1" id="KW-0472">Membrane</keyword>